<organism evidence="5 6">
    <name type="scientific">Virgisporangium ochraceum</name>
    <dbReference type="NCBI Taxonomy" id="65505"/>
    <lineage>
        <taxon>Bacteria</taxon>
        <taxon>Bacillati</taxon>
        <taxon>Actinomycetota</taxon>
        <taxon>Actinomycetes</taxon>
        <taxon>Micromonosporales</taxon>
        <taxon>Micromonosporaceae</taxon>
        <taxon>Virgisporangium</taxon>
    </lineage>
</organism>
<dbReference type="Pfam" id="PF00440">
    <property type="entry name" value="TetR_N"/>
    <property type="match status" value="1"/>
</dbReference>
<feature type="compositionally biased region" description="Pro residues" evidence="3">
    <location>
        <begin position="139"/>
        <end position="148"/>
    </location>
</feature>
<protein>
    <submittedName>
        <fullName evidence="5">TetR family transcriptional regulator</fullName>
    </submittedName>
</protein>
<dbReference type="AlphaFoldDB" id="A0A8J3ZTJ0"/>
<evidence type="ECO:0000259" key="4">
    <source>
        <dbReference type="PROSITE" id="PS50977"/>
    </source>
</evidence>
<dbReference type="InterPro" id="IPR009057">
    <property type="entry name" value="Homeodomain-like_sf"/>
</dbReference>
<evidence type="ECO:0000313" key="6">
    <source>
        <dbReference type="Proteomes" id="UP000635606"/>
    </source>
</evidence>
<dbReference type="Proteomes" id="UP000635606">
    <property type="component" value="Unassembled WGS sequence"/>
</dbReference>
<dbReference type="InterPro" id="IPR050109">
    <property type="entry name" value="HTH-type_TetR-like_transc_reg"/>
</dbReference>
<evidence type="ECO:0000313" key="5">
    <source>
        <dbReference type="EMBL" id="GIJ68808.1"/>
    </source>
</evidence>
<feature type="DNA-binding region" description="H-T-H motif" evidence="2">
    <location>
        <begin position="44"/>
        <end position="63"/>
    </location>
</feature>
<dbReference type="PROSITE" id="PS50977">
    <property type="entry name" value="HTH_TETR_2"/>
    <property type="match status" value="1"/>
</dbReference>
<dbReference type="PRINTS" id="PR00455">
    <property type="entry name" value="HTHTETR"/>
</dbReference>
<dbReference type="InterPro" id="IPR001647">
    <property type="entry name" value="HTH_TetR"/>
</dbReference>
<keyword evidence="1 2" id="KW-0238">DNA-binding</keyword>
<proteinExistence type="predicted"/>
<dbReference type="PANTHER" id="PTHR30055:SF209">
    <property type="entry name" value="POSSIBLE TRANSCRIPTIONAL REGULATORY PROTEIN (PROBABLY TETR-FAMILY)"/>
    <property type="match status" value="1"/>
</dbReference>
<keyword evidence="6" id="KW-1185">Reference proteome</keyword>
<dbReference type="SUPFAM" id="SSF46689">
    <property type="entry name" value="Homeodomain-like"/>
    <property type="match status" value="1"/>
</dbReference>
<reference evidence="5" key="1">
    <citation type="submission" date="2021-01" db="EMBL/GenBank/DDBJ databases">
        <title>Whole genome shotgun sequence of Virgisporangium ochraceum NBRC 16418.</title>
        <authorList>
            <person name="Komaki H."/>
            <person name="Tamura T."/>
        </authorList>
    </citation>
    <scope>NUCLEOTIDE SEQUENCE</scope>
    <source>
        <strain evidence="5">NBRC 16418</strain>
    </source>
</reference>
<gene>
    <name evidence="5" type="ORF">Voc01_037250</name>
</gene>
<dbReference type="EMBL" id="BOPH01000049">
    <property type="protein sequence ID" value="GIJ68808.1"/>
    <property type="molecule type" value="Genomic_DNA"/>
</dbReference>
<evidence type="ECO:0000256" key="2">
    <source>
        <dbReference type="PROSITE-ProRule" id="PRU00335"/>
    </source>
</evidence>
<sequence length="230" mass="25029">MSDSLSTVLGVVSERARPLPPDERRASLIAAAIPLISEHGLKVTTKQIAQAAGVAEGTIFRVFTDKTELVQAAINSAFDPEQTLSELGAIDLDLPLHERCLAITTVLQGRLVAVFKIMIAMRMAPGQPKYRPKYGSAPPEKPGPPGYPGPRIDPKTEEIAAEILRLLAPDRDRLTRPIEEVAHLFRLLTFSGSHPFISDGQVLTAEQITSTILDGVRRRDEEPDHGGSRC</sequence>
<accession>A0A8J3ZTJ0</accession>
<dbReference type="GO" id="GO:0000976">
    <property type="term" value="F:transcription cis-regulatory region binding"/>
    <property type="evidence" value="ECO:0007669"/>
    <property type="project" value="TreeGrafter"/>
</dbReference>
<feature type="region of interest" description="Disordered" evidence="3">
    <location>
        <begin position="128"/>
        <end position="151"/>
    </location>
</feature>
<dbReference type="Gene3D" id="1.10.357.10">
    <property type="entry name" value="Tetracycline Repressor, domain 2"/>
    <property type="match status" value="1"/>
</dbReference>
<dbReference type="GO" id="GO:0003700">
    <property type="term" value="F:DNA-binding transcription factor activity"/>
    <property type="evidence" value="ECO:0007669"/>
    <property type="project" value="TreeGrafter"/>
</dbReference>
<dbReference type="PANTHER" id="PTHR30055">
    <property type="entry name" value="HTH-TYPE TRANSCRIPTIONAL REGULATOR RUTR"/>
    <property type="match status" value="1"/>
</dbReference>
<feature type="domain" description="HTH tetR-type" evidence="4">
    <location>
        <begin position="22"/>
        <end position="81"/>
    </location>
</feature>
<evidence type="ECO:0000256" key="1">
    <source>
        <dbReference type="ARBA" id="ARBA00023125"/>
    </source>
</evidence>
<name>A0A8J3ZTJ0_9ACTN</name>
<comment type="caution">
    <text evidence="5">The sequence shown here is derived from an EMBL/GenBank/DDBJ whole genome shotgun (WGS) entry which is preliminary data.</text>
</comment>
<evidence type="ECO:0000256" key="3">
    <source>
        <dbReference type="SAM" id="MobiDB-lite"/>
    </source>
</evidence>